<dbReference type="InterPro" id="IPR055178">
    <property type="entry name" value="RsdA/BaiN/AoA(So)-like_dom"/>
</dbReference>
<dbReference type="Gene3D" id="1.10.8.260">
    <property type="entry name" value="HI0933 insert domain-like"/>
    <property type="match status" value="1"/>
</dbReference>
<accession>A0ABZ0I8Y6</accession>
<feature type="domain" description="RsdA/BaiN/AoA(So)-like Rossmann fold-like" evidence="4">
    <location>
        <begin position="8"/>
        <end position="395"/>
    </location>
</feature>
<keyword evidence="3" id="KW-0274">FAD</keyword>
<dbReference type="Gene3D" id="3.50.50.60">
    <property type="entry name" value="FAD/NAD(P)-binding domain"/>
    <property type="match status" value="1"/>
</dbReference>
<comment type="cofactor">
    <cofactor evidence="1">
        <name>FAD</name>
        <dbReference type="ChEBI" id="CHEBI:57692"/>
    </cofactor>
</comment>
<dbReference type="SUPFAM" id="SSF51905">
    <property type="entry name" value="FAD/NAD(P)-binding domain"/>
    <property type="match status" value="1"/>
</dbReference>
<keyword evidence="7" id="KW-1185">Reference proteome</keyword>
<dbReference type="SUPFAM" id="SSF160996">
    <property type="entry name" value="HI0933 insert domain-like"/>
    <property type="match status" value="1"/>
</dbReference>
<dbReference type="Proteomes" id="UP001626537">
    <property type="component" value="Chromosome"/>
</dbReference>
<gene>
    <name evidence="6" type="ORF">R0135_08490</name>
</gene>
<evidence type="ECO:0000256" key="1">
    <source>
        <dbReference type="ARBA" id="ARBA00001974"/>
    </source>
</evidence>
<dbReference type="Pfam" id="PF22780">
    <property type="entry name" value="HI0933_like_1st"/>
    <property type="match status" value="1"/>
</dbReference>
<reference evidence="6 7" key="1">
    <citation type="submission" date="2023-10" db="EMBL/GenBank/DDBJ databases">
        <title>Two novel species belonging to the OM43/NOR5 clade.</title>
        <authorList>
            <person name="Park M."/>
        </authorList>
    </citation>
    <scope>NUCLEOTIDE SEQUENCE [LARGE SCALE GENOMIC DNA]</scope>
    <source>
        <strain evidence="6 7">IMCC43200</strain>
    </source>
</reference>
<proteinExistence type="predicted"/>
<evidence type="ECO:0000256" key="2">
    <source>
        <dbReference type="ARBA" id="ARBA00022630"/>
    </source>
</evidence>
<name>A0ABZ0I8Y6_9GAMM</name>
<keyword evidence="2" id="KW-0285">Flavoprotein</keyword>
<keyword evidence="6" id="KW-0560">Oxidoreductase</keyword>
<dbReference type="GO" id="GO:0016491">
    <property type="term" value="F:oxidoreductase activity"/>
    <property type="evidence" value="ECO:0007669"/>
    <property type="project" value="UniProtKB-KW"/>
</dbReference>
<dbReference type="InterPro" id="IPR036188">
    <property type="entry name" value="FAD/NAD-bd_sf"/>
</dbReference>
<dbReference type="InterPro" id="IPR004792">
    <property type="entry name" value="BaiN-like"/>
</dbReference>
<protein>
    <submittedName>
        <fullName evidence="6">NAD(P)/FAD-dependent oxidoreductase</fullName>
        <ecNumber evidence="6">1.14.13.-</ecNumber>
    </submittedName>
</protein>
<evidence type="ECO:0000313" key="6">
    <source>
        <dbReference type="EMBL" id="WOJ95198.1"/>
    </source>
</evidence>
<dbReference type="Pfam" id="PF03486">
    <property type="entry name" value="HI0933_like"/>
    <property type="match status" value="1"/>
</dbReference>
<evidence type="ECO:0000313" key="7">
    <source>
        <dbReference type="Proteomes" id="UP001626537"/>
    </source>
</evidence>
<evidence type="ECO:0000259" key="5">
    <source>
        <dbReference type="Pfam" id="PF22780"/>
    </source>
</evidence>
<dbReference type="Gene3D" id="2.40.30.10">
    <property type="entry name" value="Translation factors"/>
    <property type="match status" value="1"/>
</dbReference>
<dbReference type="NCBIfam" id="TIGR00275">
    <property type="entry name" value="aminoacetone oxidase family FAD-binding enzyme"/>
    <property type="match status" value="1"/>
</dbReference>
<dbReference type="EC" id="1.14.13.-" evidence="6"/>
<dbReference type="PRINTS" id="PR00411">
    <property type="entry name" value="PNDRDTASEI"/>
</dbReference>
<dbReference type="PANTHER" id="PTHR42887">
    <property type="entry name" value="OS12G0638800 PROTEIN"/>
    <property type="match status" value="1"/>
</dbReference>
<dbReference type="EMBL" id="CP136864">
    <property type="protein sequence ID" value="WOJ95198.1"/>
    <property type="molecule type" value="Genomic_DNA"/>
</dbReference>
<feature type="domain" description="RsdA/BaiN/AoA(So)-like insert" evidence="5">
    <location>
        <begin position="193"/>
        <end position="342"/>
    </location>
</feature>
<dbReference type="RefSeq" id="WP_407349833.1">
    <property type="nucleotide sequence ID" value="NZ_CP136864.1"/>
</dbReference>
<organism evidence="6 7">
    <name type="scientific">Congregibacter variabilis</name>
    <dbReference type="NCBI Taxonomy" id="3081200"/>
    <lineage>
        <taxon>Bacteria</taxon>
        <taxon>Pseudomonadati</taxon>
        <taxon>Pseudomonadota</taxon>
        <taxon>Gammaproteobacteria</taxon>
        <taxon>Cellvibrionales</taxon>
        <taxon>Halieaceae</taxon>
        <taxon>Congregibacter</taxon>
    </lineage>
</organism>
<dbReference type="InterPro" id="IPR057661">
    <property type="entry name" value="RsdA/BaiN/AoA(So)_Rossmann"/>
</dbReference>
<evidence type="ECO:0000256" key="3">
    <source>
        <dbReference type="ARBA" id="ARBA00022827"/>
    </source>
</evidence>
<evidence type="ECO:0000259" key="4">
    <source>
        <dbReference type="Pfam" id="PF03486"/>
    </source>
</evidence>
<sequence>MTKDTSTHDVIVVGGGASGLMCAISAGYRGLRVLLLEQGPKVGLKILVSGGGRCNFTNLFADPREHYLSENPNFCISAMKRFSPSDFIQMVETAGIDYHEKKLGQLFCDNSAKEIVAMLLQQCAYAGVEIRLRQEVTAISPNEGHGFGVATEEKQYRASKVVIASGGLSMPKIASDLAFRTAKDLGLKLHAPRAALVPLTWNSSDKVRYEALSGISTEVVASCGGESFRENLLFTHRGLSGPAILQISSFWREGMTVDINLLPDLDAAAWLATARESNPQQRLLTLLKGHLPKRLVELMSGSWFADQKIGSFSPPELTAIGERLNAWSFMPGGSEGYRTAEVTLGGIDTDEVSSKTFELKQVPGLFAIGEALDVTGWLGGYNFQWAWASGWCCGQHI</sequence>
<dbReference type="PANTHER" id="PTHR42887:SF2">
    <property type="entry name" value="OS12G0638800 PROTEIN"/>
    <property type="match status" value="1"/>
</dbReference>
<dbReference type="InterPro" id="IPR023166">
    <property type="entry name" value="BaiN-like_dom_sf"/>
</dbReference>